<feature type="region of interest" description="Disordered" evidence="9">
    <location>
        <begin position="413"/>
        <end position="445"/>
    </location>
</feature>
<dbReference type="FunCoup" id="A9UQP2">
    <property type="interactions" value="1582"/>
</dbReference>
<dbReference type="eggNOG" id="KOG1989">
    <property type="taxonomic scope" value="Eukaryota"/>
</dbReference>
<evidence type="ECO:0000256" key="2">
    <source>
        <dbReference type="ARBA" id="ARBA00022527"/>
    </source>
</evidence>
<dbReference type="SMART" id="SM00220">
    <property type="entry name" value="S_TKc"/>
    <property type="match status" value="1"/>
</dbReference>
<dbReference type="InterPro" id="IPR000719">
    <property type="entry name" value="Prot_kinase_dom"/>
</dbReference>
<evidence type="ECO:0000256" key="9">
    <source>
        <dbReference type="SAM" id="MobiDB-lite"/>
    </source>
</evidence>
<comment type="catalytic activity">
    <reaction evidence="8">
        <text>L-seryl-[protein] + ATP = O-phospho-L-seryl-[protein] + ADP + H(+)</text>
        <dbReference type="Rhea" id="RHEA:17989"/>
        <dbReference type="Rhea" id="RHEA-COMP:9863"/>
        <dbReference type="Rhea" id="RHEA-COMP:11604"/>
        <dbReference type="ChEBI" id="CHEBI:15378"/>
        <dbReference type="ChEBI" id="CHEBI:29999"/>
        <dbReference type="ChEBI" id="CHEBI:30616"/>
        <dbReference type="ChEBI" id="CHEBI:83421"/>
        <dbReference type="ChEBI" id="CHEBI:456216"/>
        <dbReference type="EC" id="2.7.11.1"/>
    </reaction>
</comment>
<dbReference type="GO" id="GO:0004674">
    <property type="term" value="F:protein serine/threonine kinase activity"/>
    <property type="evidence" value="ECO:0000318"/>
    <property type="project" value="GO_Central"/>
</dbReference>
<dbReference type="EC" id="2.7.11.1" evidence="1"/>
<evidence type="ECO:0000256" key="8">
    <source>
        <dbReference type="ARBA" id="ARBA00048679"/>
    </source>
</evidence>
<keyword evidence="2" id="KW-0723">Serine/threonine-protein kinase</keyword>
<keyword evidence="5" id="KW-0418">Kinase</keyword>
<evidence type="ECO:0000256" key="6">
    <source>
        <dbReference type="ARBA" id="ARBA00022840"/>
    </source>
</evidence>
<dbReference type="InterPro" id="IPR011009">
    <property type="entry name" value="Kinase-like_dom_sf"/>
</dbReference>
<dbReference type="OMA" id="EMADPWS"/>
<sequence length="445" mass="48278">MKKHLFKGSTSSGSGSFEPGSEVVVDNYHVTIESLIAEGGFGSVYLVTDGAKKYALKKVMVHDQETLDATTREIEFMKQLPFHHNIVTIHASDLKPAGKHAEVVILMEHCPGGHVVDIMNRRLTRPFTEREVLKIFSDICLAVTALHQQRPPIIHRDLKLENVLLSEDKGSFKLCDFGSATVKVLHPGAQDPIPVCEEEIQKYTTPNYRAPEMVDLYQSHAINEKADIWALGCVLYKLCFFTDAFGDSSLSIVSGKYKIPDHHDFSPAVIDLLAATFELDPTKRIGAEALCKVTKLGHASDSKVLASLLLLKRGVSHRVFALRQMPCPLLPSSITTLSTPAAAAPPLTAATASVLLGAGHKKTHQRSPSNPFDIPPNPSNPFARASTPNVKLKSPFASNQDLSADWAFGGDSAASSLTTSTASATPSNPAKDSGRHTTWENNPFA</sequence>
<dbReference type="PANTHER" id="PTHR22967">
    <property type="entry name" value="SERINE/THREONINE PROTEIN KINASE"/>
    <property type="match status" value="1"/>
</dbReference>
<dbReference type="RefSeq" id="XP_001742841.1">
    <property type="nucleotide sequence ID" value="XM_001742789.1"/>
</dbReference>
<gene>
    <name evidence="11" type="ORF">MONBRDRAFT_22473</name>
</gene>
<evidence type="ECO:0000313" key="12">
    <source>
        <dbReference type="Proteomes" id="UP000001357"/>
    </source>
</evidence>
<protein>
    <recommendedName>
        <fullName evidence="1">non-specific serine/threonine protein kinase</fullName>
        <ecNumber evidence="1">2.7.11.1</ecNumber>
    </recommendedName>
</protein>
<dbReference type="STRING" id="81824.A9UQP2"/>
<dbReference type="PANTHER" id="PTHR22967:SF57">
    <property type="entry name" value="AUXILIN, ISOFORM A-RELATED"/>
    <property type="match status" value="1"/>
</dbReference>
<dbReference type="GO" id="GO:0035612">
    <property type="term" value="F:AP-2 adaptor complex binding"/>
    <property type="evidence" value="ECO:0000318"/>
    <property type="project" value="GO_Central"/>
</dbReference>
<evidence type="ECO:0000256" key="1">
    <source>
        <dbReference type="ARBA" id="ARBA00012513"/>
    </source>
</evidence>
<feature type="region of interest" description="Disordered" evidence="9">
    <location>
        <begin position="359"/>
        <end position="388"/>
    </location>
</feature>
<dbReference type="EMBL" id="CH991543">
    <property type="protein sequence ID" value="EDQ93079.1"/>
    <property type="molecule type" value="Genomic_DNA"/>
</dbReference>
<evidence type="ECO:0000256" key="5">
    <source>
        <dbReference type="ARBA" id="ARBA00022777"/>
    </source>
</evidence>
<dbReference type="GO" id="GO:2000369">
    <property type="term" value="P:regulation of clathrin-dependent endocytosis"/>
    <property type="evidence" value="ECO:0000318"/>
    <property type="project" value="GO_Central"/>
</dbReference>
<proteinExistence type="predicted"/>
<evidence type="ECO:0000256" key="3">
    <source>
        <dbReference type="ARBA" id="ARBA00022679"/>
    </source>
</evidence>
<keyword evidence="12" id="KW-1185">Reference proteome</keyword>
<evidence type="ECO:0000256" key="4">
    <source>
        <dbReference type="ARBA" id="ARBA00022741"/>
    </source>
</evidence>
<comment type="catalytic activity">
    <reaction evidence="7">
        <text>L-threonyl-[protein] + ATP = O-phospho-L-threonyl-[protein] + ADP + H(+)</text>
        <dbReference type="Rhea" id="RHEA:46608"/>
        <dbReference type="Rhea" id="RHEA-COMP:11060"/>
        <dbReference type="Rhea" id="RHEA-COMP:11605"/>
        <dbReference type="ChEBI" id="CHEBI:15378"/>
        <dbReference type="ChEBI" id="CHEBI:30013"/>
        <dbReference type="ChEBI" id="CHEBI:30616"/>
        <dbReference type="ChEBI" id="CHEBI:61977"/>
        <dbReference type="ChEBI" id="CHEBI:456216"/>
        <dbReference type="EC" id="2.7.11.1"/>
    </reaction>
</comment>
<dbReference type="AlphaFoldDB" id="A9UQP2"/>
<dbReference type="SUPFAM" id="SSF56112">
    <property type="entry name" value="Protein kinase-like (PK-like)"/>
    <property type="match status" value="1"/>
</dbReference>
<keyword evidence="6" id="KW-0067">ATP-binding</keyword>
<dbReference type="KEGG" id="mbr:MONBRDRAFT_22473"/>
<feature type="domain" description="Protein kinase" evidence="10">
    <location>
        <begin position="30"/>
        <end position="296"/>
    </location>
</feature>
<name>A9UQP2_MONBE</name>
<dbReference type="GO" id="GO:0005524">
    <property type="term" value="F:ATP binding"/>
    <property type="evidence" value="ECO:0007669"/>
    <property type="project" value="UniProtKB-KW"/>
</dbReference>
<dbReference type="InParanoid" id="A9UQP2"/>
<dbReference type="Pfam" id="PF00069">
    <property type="entry name" value="Pkinase"/>
    <property type="match status" value="1"/>
</dbReference>
<keyword evidence="3" id="KW-0808">Transferase</keyword>
<dbReference type="GO" id="GO:0005737">
    <property type="term" value="C:cytoplasm"/>
    <property type="evidence" value="ECO:0000318"/>
    <property type="project" value="GO_Central"/>
</dbReference>
<evidence type="ECO:0000259" key="10">
    <source>
        <dbReference type="PROSITE" id="PS50011"/>
    </source>
</evidence>
<accession>A9UQP2</accession>
<evidence type="ECO:0000313" key="11">
    <source>
        <dbReference type="EMBL" id="EDQ93079.1"/>
    </source>
</evidence>
<keyword evidence="4" id="KW-0547">Nucleotide-binding</keyword>
<evidence type="ECO:0000256" key="7">
    <source>
        <dbReference type="ARBA" id="ARBA00047899"/>
    </source>
</evidence>
<dbReference type="GeneID" id="5887368"/>
<dbReference type="Gene3D" id="1.10.510.10">
    <property type="entry name" value="Transferase(Phosphotransferase) domain 1"/>
    <property type="match status" value="1"/>
</dbReference>
<reference evidence="11 12" key="1">
    <citation type="journal article" date="2008" name="Nature">
        <title>The genome of the choanoflagellate Monosiga brevicollis and the origin of metazoans.</title>
        <authorList>
            <consortium name="JGI Sequencing"/>
            <person name="King N."/>
            <person name="Westbrook M.J."/>
            <person name="Young S.L."/>
            <person name="Kuo A."/>
            <person name="Abedin M."/>
            <person name="Chapman J."/>
            <person name="Fairclough S."/>
            <person name="Hellsten U."/>
            <person name="Isogai Y."/>
            <person name="Letunic I."/>
            <person name="Marr M."/>
            <person name="Pincus D."/>
            <person name="Putnam N."/>
            <person name="Rokas A."/>
            <person name="Wright K.J."/>
            <person name="Zuzow R."/>
            <person name="Dirks W."/>
            <person name="Good M."/>
            <person name="Goodstein D."/>
            <person name="Lemons D."/>
            <person name="Li W."/>
            <person name="Lyons J.B."/>
            <person name="Morris A."/>
            <person name="Nichols S."/>
            <person name="Richter D.J."/>
            <person name="Salamov A."/>
            <person name="Bork P."/>
            <person name="Lim W.A."/>
            <person name="Manning G."/>
            <person name="Miller W.T."/>
            <person name="McGinnis W."/>
            <person name="Shapiro H."/>
            <person name="Tjian R."/>
            <person name="Grigoriev I.V."/>
            <person name="Rokhsar D."/>
        </authorList>
    </citation>
    <scope>NUCLEOTIDE SEQUENCE [LARGE SCALE GENOMIC DNA]</scope>
    <source>
        <strain evidence="12">MX1 / ATCC 50154</strain>
    </source>
</reference>
<dbReference type="GO" id="GO:0045747">
    <property type="term" value="P:positive regulation of Notch signaling pathway"/>
    <property type="evidence" value="ECO:0000318"/>
    <property type="project" value="GO_Central"/>
</dbReference>
<organism evidence="11 12">
    <name type="scientific">Monosiga brevicollis</name>
    <name type="common">Choanoflagellate</name>
    <dbReference type="NCBI Taxonomy" id="81824"/>
    <lineage>
        <taxon>Eukaryota</taxon>
        <taxon>Choanoflagellata</taxon>
        <taxon>Craspedida</taxon>
        <taxon>Salpingoecidae</taxon>
        <taxon>Monosiga</taxon>
    </lineage>
</organism>
<dbReference type="InterPro" id="IPR008271">
    <property type="entry name" value="Ser/Thr_kinase_AS"/>
</dbReference>
<dbReference type="PROSITE" id="PS00108">
    <property type="entry name" value="PROTEIN_KINASE_ST"/>
    <property type="match status" value="1"/>
</dbReference>
<feature type="compositionally biased region" description="Low complexity" evidence="9">
    <location>
        <begin position="413"/>
        <end position="427"/>
    </location>
</feature>
<dbReference type="Proteomes" id="UP000001357">
    <property type="component" value="Unassembled WGS sequence"/>
</dbReference>
<dbReference type="PROSITE" id="PS50011">
    <property type="entry name" value="PROTEIN_KINASE_DOM"/>
    <property type="match status" value="1"/>
</dbReference>